<proteinExistence type="predicted"/>
<protein>
    <recommendedName>
        <fullName evidence="2">NECAP PHear domain-containing protein</fullName>
    </recommendedName>
</protein>
<dbReference type="InterPro" id="IPR011993">
    <property type="entry name" value="PH-like_dom_sf"/>
</dbReference>
<evidence type="ECO:0000313" key="4">
    <source>
        <dbReference type="Proteomes" id="UP000433883"/>
    </source>
</evidence>
<dbReference type="OrthoDB" id="10265489at2759"/>
<dbReference type="FunFam" id="2.30.29.30:FF:000465">
    <property type="entry name" value="Adaptin ear-binding coat-associated protein 2"/>
    <property type="match status" value="1"/>
</dbReference>
<dbReference type="AlphaFoldDB" id="A0A8H3U633"/>
<evidence type="ECO:0000313" key="3">
    <source>
        <dbReference type="EMBL" id="KAE9963573.1"/>
    </source>
</evidence>
<dbReference type="GO" id="GO:0006897">
    <property type="term" value="P:endocytosis"/>
    <property type="evidence" value="ECO:0007669"/>
    <property type="project" value="InterPro"/>
</dbReference>
<name>A0A8H3U633_VENIN</name>
<dbReference type="InterPro" id="IPR012466">
    <property type="entry name" value="NECAP_PHear"/>
</dbReference>
<dbReference type="CDD" id="cd13228">
    <property type="entry name" value="PHear_NECAP"/>
    <property type="match status" value="1"/>
</dbReference>
<feature type="compositionally biased region" description="Basic and acidic residues" evidence="1">
    <location>
        <begin position="170"/>
        <end position="179"/>
    </location>
</feature>
<evidence type="ECO:0000259" key="2">
    <source>
        <dbReference type="Pfam" id="PF07933"/>
    </source>
</evidence>
<dbReference type="GO" id="GO:0030125">
    <property type="term" value="C:clathrin vesicle coat"/>
    <property type="evidence" value="ECO:0007669"/>
    <property type="project" value="TreeGrafter"/>
</dbReference>
<dbReference type="EMBL" id="WNWQ01000818">
    <property type="protein sequence ID" value="KAE9963573.1"/>
    <property type="molecule type" value="Genomic_DNA"/>
</dbReference>
<comment type="caution">
    <text evidence="3">The sequence shown here is derived from an EMBL/GenBank/DDBJ whole genome shotgun (WGS) entry which is preliminary data.</text>
</comment>
<dbReference type="PANTHER" id="PTHR12847">
    <property type="entry name" value="ATP-BINDING CASSETTE ABC TRANSPORTER-RELATED"/>
    <property type="match status" value="1"/>
</dbReference>
<organism evidence="3 4">
    <name type="scientific">Venturia inaequalis</name>
    <name type="common">Apple scab fungus</name>
    <dbReference type="NCBI Taxonomy" id="5025"/>
    <lineage>
        <taxon>Eukaryota</taxon>
        <taxon>Fungi</taxon>
        <taxon>Dikarya</taxon>
        <taxon>Ascomycota</taxon>
        <taxon>Pezizomycotina</taxon>
        <taxon>Dothideomycetes</taxon>
        <taxon>Pleosporomycetidae</taxon>
        <taxon>Venturiales</taxon>
        <taxon>Venturiaceae</taxon>
        <taxon>Venturia</taxon>
    </lineage>
</organism>
<feature type="region of interest" description="Disordered" evidence="1">
    <location>
        <begin position="160"/>
        <end position="179"/>
    </location>
</feature>
<dbReference type="Proteomes" id="UP000433883">
    <property type="component" value="Unassembled WGS sequence"/>
</dbReference>
<dbReference type="PANTHER" id="PTHR12847:SF9">
    <property type="entry name" value="NECAP-LIKE PROTEIN CG9132"/>
    <property type="match status" value="1"/>
</dbReference>
<gene>
    <name evidence="3" type="ORF">BLS_009150</name>
</gene>
<feature type="compositionally biased region" description="Acidic residues" evidence="1">
    <location>
        <begin position="270"/>
        <end position="280"/>
    </location>
</feature>
<sequence length="280" mass="30150">MDKDPITQQPYPPDAIQRILHISPKVHVYRIPPINSTKGFAAATWTQNPADLIFTARLRVVETAIPPPASAPADTPEKVSTTILLEDPKTGQLFAASPYTTPTVVEQALDSSRFFAIRVVGEGGMKATLGIGFEERPEAFDFGVCLQDVQKVLAIEATNKPPVPGRRGRPVPEVKKEEVKKDYSLKEGEMIKIDIGGRSRRSVGQESEYTGAGSGGGGLFGIPPPPGKGSGSGDGIPFLPPPPSARDVKHDRRKSREVHSLPKQTAADMGFDDGEFGEFQ</sequence>
<evidence type="ECO:0000256" key="1">
    <source>
        <dbReference type="SAM" id="MobiDB-lite"/>
    </source>
</evidence>
<dbReference type="Gene3D" id="2.30.29.30">
    <property type="entry name" value="Pleckstrin-homology domain (PH domain)/Phosphotyrosine-binding domain (PTB)"/>
    <property type="match status" value="1"/>
</dbReference>
<reference evidence="3 4" key="1">
    <citation type="submission" date="2019-11" db="EMBL/GenBank/DDBJ databases">
        <title>Venturia inaequalis Genome Resource.</title>
        <authorList>
            <person name="Lichtner F.J."/>
        </authorList>
    </citation>
    <scope>NUCLEOTIDE SEQUENCE [LARGE SCALE GENOMIC DNA]</scope>
    <source>
        <strain evidence="3">Bline_iso_100314</strain>
    </source>
</reference>
<feature type="region of interest" description="Disordered" evidence="1">
    <location>
        <begin position="197"/>
        <end position="280"/>
    </location>
</feature>
<dbReference type="Pfam" id="PF07933">
    <property type="entry name" value="DUF1681"/>
    <property type="match status" value="1"/>
</dbReference>
<dbReference type="SUPFAM" id="SSF50729">
    <property type="entry name" value="PH domain-like"/>
    <property type="match status" value="1"/>
</dbReference>
<accession>A0A8H3U633</accession>
<feature type="domain" description="NECAP PHear" evidence="2">
    <location>
        <begin position="16"/>
        <end position="196"/>
    </location>
</feature>